<evidence type="ECO:0000313" key="1">
    <source>
        <dbReference type="EMBL" id="CAB9495176.1"/>
    </source>
</evidence>
<dbReference type="Proteomes" id="UP000509458">
    <property type="component" value="Chromosome"/>
</dbReference>
<sequence>MLRKYVYSATDKALFEALSQSKISGAELRDLFLSRGVIVSAKADRNSLAENFSRCIHDYYDHQRIANALGTIPRREKTASTHISGDYAFNSVEIAAEKLHNDILAQDDLCHLVHNDDGTFVIDITYESLDYGKSEFKQIVRKNAHIEVEKVNGHYVIRRPDNETLHNYVDQFLGYLEQEEDICSARQDVDLRNIESPKLRTRFFTLLINSLEGFKLDDVTDVYVYNPKKRDPFIDASEEQSIEDAYHVTKVSLKGEGVLVSDELDSLYEKGFYIWKVRWRLLEERADPDKFDFEAQFKDPEYFTGFSFIAKGAVRYKGNGEYNKSSSSLLPKEERDFTAKLEKSSLEIMERIVELANGEEDETPEIEGSEA</sequence>
<protein>
    <submittedName>
        <fullName evidence="1">Uncharacterized protein</fullName>
    </submittedName>
</protein>
<evidence type="ECO:0000313" key="2">
    <source>
        <dbReference type="Proteomes" id="UP000509458"/>
    </source>
</evidence>
<organism evidence="1 2">
    <name type="scientific">Alteromonas macleodii</name>
    <name type="common">Pseudoalteromonas macleodii</name>
    <dbReference type="NCBI Taxonomy" id="28108"/>
    <lineage>
        <taxon>Bacteria</taxon>
        <taxon>Pseudomonadati</taxon>
        <taxon>Pseudomonadota</taxon>
        <taxon>Gammaproteobacteria</taxon>
        <taxon>Alteromonadales</taxon>
        <taxon>Alteromonadaceae</taxon>
        <taxon>Alteromonas/Salinimonas group</taxon>
        <taxon>Alteromonas</taxon>
    </lineage>
</organism>
<name>A0A6T9Y4M5_ALTMA</name>
<accession>A0A6T9Y4M5</accession>
<dbReference type="AlphaFoldDB" id="A0A6T9Y4M5"/>
<dbReference type="EMBL" id="LR812090">
    <property type="protein sequence ID" value="CAB9495176.1"/>
    <property type="molecule type" value="Genomic_DNA"/>
</dbReference>
<gene>
    <name evidence="1" type="ORF">ALFOR1_40573</name>
</gene>
<proteinExistence type="predicted"/>
<reference evidence="1 2" key="1">
    <citation type="submission" date="2020-06" db="EMBL/GenBank/DDBJ databases">
        <authorList>
            <person name="Duchaud E."/>
        </authorList>
    </citation>
    <scope>NUCLEOTIDE SEQUENCE [LARGE SCALE GENOMIC DNA]</scope>
    <source>
        <strain evidence="1">Alteromonas fortis</strain>
    </source>
</reference>